<dbReference type="EMBL" id="JAWQEG010004176">
    <property type="protein sequence ID" value="KAK3862707.1"/>
    <property type="molecule type" value="Genomic_DNA"/>
</dbReference>
<feature type="chain" id="PRO_5042442779" evidence="1">
    <location>
        <begin position="21"/>
        <end position="159"/>
    </location>
</feature>
<sequence>MKSSFVNVLLWCCVVGLVSSQGSDSKMDLQERLDDPANCTGNGCIVIKTTQTVTSPPCDNKTQIARKSPAEELKSILEKKKQAKRKPGDENPCVISIPRGGQHKPVLSVVSQEDLRRLKREDGTFAKVKKNKKGHDFLVQCAGKDKKTTFWMKWLKRHL</sequence>
<evidence type="ECO:0000313" key="4">
    <source>
        <dbReference type="Proteomes" id="UP001286313"/>
    </source>
</evidence>
<organism evidence="3 4">
    <name type="scientific">Petrolisthes cinctipes</name>
    <name type="common">Flat porcelain crab</name>
    <dbReference type="NCBI Taxonomy" id="88211"/>
    <lineage>
        <taxon>Eukaryota</taxon>
        <taxon>Metazoa</taxon>
        <taxon>Ecdysozoa</taxon>
        <taxon>Arthropoda</taxon>
        <taxon>Crustacea</taxon>
        <taxon>Multicrustacea</taxon>
        <taxon>Malacostraca</taxon>
        <taxon>Eumalacostraca</taxon>
        <taxon>Eucarida</taxon>
        <taxon>Decapoda</taxon>
        <taxon>Pleocyemata</taxon>
        <taxon>Anomura</taxon>
        <taxon>Galatheoidea</taxon>
        <taxon>Porcellanidae</taxon>
        <taxon>Petrolisthes</taxon>
    </lineage>
</organism>
<name>A0AAE1EWC7_PETCI</name>
<protein>
    <submittedName>
        <fullName evidence="3">Uncharacterized protein</fullName>
    </submittedName>
</protein>
<dbReference type="AlphaFoldDB" id="A0AAE1EWC7"/>
<proteinExistence type="predicted"/>
<gene>
    <name evidence="3" type="ORF">Pcinc_031464</name>
    <name evidence="2" type="ORF">Pcinc_040517</name>
</gene>
<comment type="caution">
    <text evidence="3">The sequence shown here is derived from an EMBL/GenBank/DDBJ whole genome shotgun (WGS) entry which is preliminary data.</text>
</comment>
<keyword evidence="4" id="KW-1185">Reference proteome</keyword>
<dbReference type="Proteomes" id="UP001286313">
    <property type="component" value="Unassembled WGS sequence"/>
</dbReference>
<dbReference type="EMBL" id="JAWQEG010007190">
    <property type="protein sequence ID" value="KAK3852918.1"/>
    <property type="molecule type" value="Genomic_DNA"/>
</dbReference>
<evidence type="ECO:0000313" key="2">
    <source>
        <dbReference type="EMBL" id="KAK3852918.1"/>
    </source>
</evidence>
<feature type="signal peptide" evidence="1">
    <location>
        <begin position="1"/>
        <end position="20"/>
    </location>
</feature>
<accession>A0AAE1EWC7</accession>
<reference evidence="3" key="1">
    <citation type="submission" date="2023-10" db="EMBL/GenBank/DDBJ databases">
        <title>Genome assemblies of two species of porcelain crab, Petrolisthes cinctipes and Petrolisthes manimaculis (Anomura: Porcellanidae).</title>
        <authorList>
            <person name="Angst P."/>
        </authorList>
    </citation>
    <scope>NUCLEOTIDE SEQUENCE</scope>
    <source>
        <strain evidence="3">PB745_01</strain>
        <tissue evidence="3">Gill</tissue>
    </source>
</reference>
<keyword evidence="1" id="KW-0732">Signal</keyword>
<evidence type="ECO:0000256" key="1">
    <source>
        <dbReference type="SAM" id="SignalP"/>
    </source>
</evidence>
<evidence type="ECO:0000313" key="3">
    <source>
        <dbReference type="EMBL" id="KAK3862707.1"/>
    </source>
</evidence>